<sequence length="38" mass="4178">MQRQLNIQPTLTIRPGFPVRVIGTRDLVLAPYSNGGTP</sequence>
<dbReference type="EMBL" id="JBGBZJ010000002">
    <property type="protein sequence ID" value="MEY9451288.1"/>
    <property type="molecule type" value="Genomic_DNA"/>
</dbReference>
<organism evidence="1 2">
    <name type="scientific">Bradyrhizobium ottawaense</name>
    <dbReference type="NCBI Taxonomy" id="931866"/>
    <lineage>
        <taxon>Bacteria</taxon>
        <taxon>Pseudomonadati</taxon>
        <taxon>Pseudomonadota</taxon>
        <taxon>Alphaproteobacteria</taxon>
        <taxon>Hyphomicrobiales</taxon>
        <taxon>Nitrobacteraceae</taxon>
        <taxon>Bradyrhizobium</taxon>
    </lineage>
</organism>
<proteinExistence type="predicted"/>
<dbReference type="Proteomes" id="UP001565369">
    <property type="component" value="Unassembled WGS sequence"/>
</dbReference>
<name>A0ABV4FI92_9BRAD</name>
<keyword evidence="2" id="KW-1185">Reference proteome</keyword>
<comment type="caution">
    <text evidence="1">The sequence shown here is derived from an EMBL/GenBank/DDBJ whole genome shotgun (WGS) entry which is preliminary data.</text>
</comment>
<evidence type="ECO:0000313" key="2">
    <source>
        <dbReference type="Proteomes" id="UP001565369"/>
    </source>
</evidence>
<accession>A0ABV4FI92</accession>
<reference evidence="1 2" key="1">
    <citation type="submission" date="2024-07" db="EMBL/GenBank/DDBJ databases">
        <title>Genomic Encyclopedia of Type Strains, Phase V (KMG-V): Genome sequencing to study the core and pangenomes of soil and plant-associated prokaryotes.</title>
        <authorList>
            <person name="Whitman W."/>
        </authorList>
    </citation>
    <scope>NUCLEOTIDE SEQUENCE [LARGE SCALE GENOMIC DNA]</scope>
    <source>
        <strain evidence="1 2">USDA 152</strain>
    </source>
</reference>
<evidence type="ECO:0000313" key="1">
    <source>
        <dbReference type="EMBL" id="MEY9451288.1"/>
    </source>
</evidence>
<gene>
    <name evidence="1" type="ORF">ABIG07_000236</name>
</gene>
<protein>
    <submittedName>
        <fullName evidence="1">Type IV secretory pathway VirB10-like protein</fullName>
    </submittedName>
</protein>